<sequence length="410" mass="43980">MSDLSPRQHQEDNSPSLVLGIEGSANKVGVGIVSCKGAVRANPRRTYVTPPGTGFLPRETAQHHRAVILELVSEALAEASLDSHACDDKGKRRVAAVAYTKGPGMGGPLVACAVVARTLSLLWRVPLVDVNHCVAHIEMGRLITKARDPAVLYVSGGNTQVIAYNNGRYQIFGETIDIAIGNALDRVARALHLPNDPAPGLHVENCARSGKRLLDLPYAVKGMDVSFSGLLTKAESLSTRAKRTYDRNAPLPPPEACLASDASASDDDEYTDADVCLTLQETCFAMLVETAERAMSHTGADSLLLVGGVGCNKRLQAMAEAMCAERGAFCHATDERFCIDNGAMVAWAGWNQYNAWRVGASDTSDEAAMKAFPVSNGFCTQRFRTDDVYAGAWRNLEEEGDEPTAKKAKS</sequence>
<gene>
    <name evidence="7" type="primary">GCP2</name>
    <name evidence="9" type="ORF">PPROV_000347000</name>
</gene>
<dbReference type="GO" id="GO:0000408">
    <property type="term" value="C:EKC/KEOPS complex"/>
    <property type="evidence" value="ECO:0007669"/>
    <property type="project" value="InterPro"/>
</dbReference>
<dbReference type="GO" id="GO:0061711">
    <property type="term" value="F:tRNA N(6)-L-threonylcarbamoyladenine synthase activity"/>
    <property type="evidence" value="ECO:0007669"/>
    <property type="project" value="UniProtKB-EC"/>
</dbReference>
<dbReference type="AlphaFoldDB" id="A0A830HI42"/>
<dbReference type="CDD" id="cd24132">
    <property type="entry name" value="ASKHA_NBD_OSGEP_like_euk"/>
    <property type="match status" value="1"/>
</dbReference>
<dbReference type="GO" id="GO:0005634">
    <property type="term" value="C:nucleus"/>
    <property type="evidence" value="ECO:0007669"/>
    <property type="project" value="UniProtKB-SubCell"/>
</dbReference>
<feature type="binding site" evidence="7">
    <location>
        <position position="136"/>
    </location>
    <ligand>
        <name>a divalent metal cation</name>
        <dbReference type="ChEBI" id="CHEBI:60240"/>
    </ligand>
</feature>
<evidence type="ECO:0000256" key="4">
    <source>
        <dbReference type="ARBA" id="ARBA00022723"/>
    </source>
</evidence>
<dbReference type="InterPro" id="IPR034680">
    <property type="entry name" value="Kae1_archaea_euk"/>
</dbReference>
<dbReference type="EMBL" id="BNJQ01000008">
    <property type="protein sequence ID" value="GHP04717.1"/>
    <property type="molecule type" value="Genomic_DNA"/>
</dbReference>
<protein>
    <recommendedName>
        <fullName evidence="7">Glycoprotease 2</fullName>
    </recommendedName>
</protein>
<reference evidence="9" key="1">
    <citation type="submission" date="2020-10" db="EMBL/GenBank/DDBJ databases">
        <title>Unveiling of a novel bifunctional photoreceptor, Dualchrome1, isolated from a cosmopolitan green alga.</title>
        <authorList>
            <person name="Suzuki S."/>
            <person name="Kawachi M."/>
        </authorList>
    </citation>
    <scope>NUCLEOTIDE SEQUENCE</scope>
    <source>
        <strain evidence="9">NIES 2893</strain>
    </source>
</reference>
<feature type="binding site" evidence="7">
    <location>
        <position position="312"/>
    </location>
    <ligand>
        <name>substrate</name>
    </ligand>
</feature>
<evidence type="ECO:0000259" key="8">
    <source>
        <dbReference type="Pfam" id="PF00814"/>
    </source>
</evidence>
<dbReference type="PANTHER" id="PTHR11735">
    <property type="entry name" value="TRNA N6-ADENOSINE THREONYLCARBAMOYLTRANSFERASE"/>
    <property type="match status" value="1"/>
</dbReference>
<evidence type="ECO:0000256" key="3">
    <source>
        <dbReference type="ARBA" id="ARBA00022694"/>
    </source>
</evidence>
<keyword evidence="10" id="KW-1185">Reference proteome</keyword>
<keyword evidence="5 7" id="KW-0012">Acyltransferase</keyword>
<feature type="binding site" evidence="7">
    <location>
        <begin position="153"/>
        <end position="157"/>
    </location>
    <ligand>
        <name>substrate</name>
    </ligand>
</feature>
<keyword evidence="2 7" id="KW-0808">Transferase</keyword>
<dbReference type="HAMAP" id="MF_01446">
    <property type="entry name" value="Kae1"/>
    <property type="match status" value="1"/>
</dbReference>
<dbReference type="SUPFAM" id="SSF53067">
    <property type="entry name" value="Actin-like ATPase domain"/>
    <property type="match status" value="1"/>
</dbReference>
<dbReference type="GO" id="GO:0002949">
    <property type="term" value="P:tRNA threonylcarbamoyladenosine modification"/>
    <property type="evidence" value="ECO:0007669"/>
    <property type="project" value="UniProtKB-UniRule"/>
</dbReference>
<dbReference type="OrthoDB" id="10254073at2759"/>
<keyword evidence="1 7" id="KW-0963">Cytoplasm</keyword>
<keyword evidence="7" id="KW-0539">Nucleus</keyword>
<comment type="catalytic activity">
    <reaction evidence="6 7">
        <text>L-threonylcarbamoyladenylate + adenosine(37) in tRNA = N(6)-L-threonylcarbamoyladenosine(37) in tRNA + AMP + H(+)</text>
        <dbReference type="Rhea" id="RHEA:37059"/>
        <dbReference type="Rhea" id="RHEA-COMP:10162"/>
        <dbReference type="Rhea" id="RHEA-COMP:10163"/>
        <dbReference type="ChEBI" id="CHEBI:15378"/>
        <dbReference type="ChEBI" id="CHEBI:73682"/>
        <dbReference type="ChEBI" id="CHEBI:74411"/>
        <dbReference type="ChEBI" id="CHEBI:74418"/>
        <dbReference type="ChEBI" id="CHEBI:456215"/>
        <dbReference type="EC" id="2.3.1.234"/>
    </reaction>
</comment>
<evidence type="ECO:0000313" key="10">
    <source>
        <dbReference type="Proteomes" id="UP000660262"/>
    </source>
</evidence>
<comment type="cofactor">
    <cofactor evidence="7">
        <name>a divalent metal cation</name>
        <dbReference type="ChEBI" id="CHEBI:60240"/>
    </cofactor>
    <text evidence="7">Binds 1 divalent metal cation per subunit.</text>
</comment>
<dbReference type="Proteomes" id="UP000660262">
    <property type="component" value="Unassembled WGS sequence"/>
</dbReference>
<evidence type="ECO:0000256" key="1">
    <source>
        <dbReference type="ARBA" id="ARBA00022490"/>
    </source>
</evidence>
<name>A0A830HI42_9CHLO</name>
<dbReference type="Pfam" id="PF00814">
    <property type="entry name" value="TsaD"/>
    <property type="match status" value="1"/>
</dbReference>
<evidence type="ECO:0000256" key="6">
    <source>
        <dbReference type="ARBA" id="ARBA00048117"/>
    </source>
</evidence>
<dbReference type="InterPro" id="IPR017861">
    <property type="entry name" value="KAE1/TsaD"/>
</dbReference>
<comment type="similarity">
    <text evidence="7">Belongs to the KAE1 / TsaD family.</text>
</comment>
<feature type="binding site" evidence="7">
    <location>
        <position position="204"/>
    </location>
    <ligand>
        <name>substrate</name>
    </ligand>
</feature>
<dbReference type="InterPro" id="IPR017860">
    <property type="entry name" value="Peptidase_M22_CS"/>
</dbReference>
<evidence type="ECO:0000256" key="5">
    <source>
        <dbReference type="ARBA" id="ARBA00023315"/>
    </source>
</evidence>
<dbReference type="PRINTS" id="PR00789">
    <property type="entry name" value="OSIALOPTASE"/>
</dbReference>
<feature type="domain" description="Gcp-like" evidence="8">
    <location>
        <begin position="44"/>
        <end position="347"/>
    </location>
</feature>
<feature type="binding site" evidence="7">
    <location>
        <position position="340"/>
    </location>
    <ligand>
        <name>a divalent metal cation</name>
        <dbReference type="ChEBI" id="CHEBI:60240"/>
    </ligand>
</feature>
<dbReference type="NCBIfam" id="TIGR00329">
    <property type="entry name" value="gcp_kae1"/>
    <property type="match status" value="1"/>
</dbReference>
<keyword evidence="3 7" id="KW-0819">tRNA processing</keyword>
<organism evidence="9 10">
    <name type="scientific">Pycnococcus provasolii</name>
    <dbReference type="NCBI Taxonomy" id="41880"/>
    <lineage>
        <taxon>Eukaryota</taxon>
        <taxon>Viridiplantae</taxon>
        <taxon>Chlorophyta</taxon>
        <taxon>Pseudoscourfieldiophyceae</taxon>
        <taxon>Pseudoscourfieldiales</taxon>
        <taxon>Pycnococcaceae</taxon>
        <taxon>Pycnococcus</taxon>
    </lineage>
</organism>
<dbReference type="InterPro" id="IPR000905">
    <property type="entry name" value="Gcp-like_dom"/>
</dbReference>
<evidence type="ECO:0000256" key="7">
    <source>
        <dbReference type="HAMAP-Rule" id="MF_03180"/>
    </source>
</evidence>
<comment type="caution">
    <text evidence="9">The sequence shown here is derived from an EMBL/GenBank/DDBJ whole genome shotgun (WGS) entry which is preliminary data.</text>
</comment>
<keyword evidence="4 7" id="KW-0479">Metal-binding</keyword>
<feature type="binding site" evidence="7">
    <location>
        <position position="132"/>
    </location>
    <ligand>
        <name>a divalent metal cation</name>
        <dbReference type="ChEBI" id="CHEBI:60240"/>
    </ligand>
</feature>
<proteinExistence type="inferred from homology"/>
<dbReference type="PROSITE" id="PS01016">
    <property type="entry name" value="GLYCOPROTEASE"/>
    <property type="match status" value="1"/>
</dbReference>
<dbReference type="FunFam" id="3.30.420.40:FF:000038">
    <property type="entry name" value="Probable tRNA N6-adenosine threonylcarbamoyltransferase"/>
    <property type="match status" value="1"/>
</dbReference>
<dbReference type="GO" id="GO:0046872">
    <property type="term" value="F:metal ion binding"/>
    <property type="evidence" value="ECO:0007669"/>
    <property type="project" value="UniProtKB-KW"/>
</dbReference>
<feature type="binding site" evidence="7">
    <location>
        <position position="153"/>
    </location>
    <ligand>
        <name>a divalent metal cation</name>
        <dbReference type="ChEBI" id="CHEBI:60240"/>
    </ligand>
</feature>
<dbReference type="Gene3D" id="3.30.420.40">
    <property type="match status" value="2"/>
</dbReference>
<evidence type="ECO:0000256" key="2">
    <source>
        <dbReference type="ARBA" id="ARBA00022679"/>
    </source>
</evidence>
<feature type="binding site" evidence="7">
    <location>
        <position position="185"/>
    </location>
    <ligand>
        <name>substrate</name>
    </ligand>
</feature>
<feature type="binding site" evidence="7">
    <location>
        <position position="200"/>
    </location>
    <ligand>
        <name>substrate</name>
    </ligand>
</feature>
<evidence type="ECO:0000313" key="9">
    <source>
        <dbReference type="EMBL" id="GHP04717.1"/>
    </source>
</evidence>
<comment type="subcellular location">
    <subcellularLocation>
        <location evidence="7">Cytoplasm</location>
    </subcellularLocation>
    <subcellularLocation>
        <location evidence="7">Nucleus</location>
    </subcellularLocation>
</comment>
<dbReference type="GO" id="GO:0005737">
    <property type="term" value="C:cytoplasm"/>
    <property type="evidence" value="ECO:0007669"/>
    <property type="project" value="UniProtKB-SubCell"/>
</dbReference>
<accession>A0A830HI42</accession>
<dbReference type="InterPro" id="IPR043129">
    <property type="entry name" value="ATPase_NBD"/>
</dbReference>
<dbReference type="PANTHER" id="PTHR11735:SF14">
    <property type="entry name" value="TRNA N6-ADENOSINE THREONYLCARBAMOYLTRANSFERASE"/>
    <property type="match status" value="1"/>
</dbReference>